<keyword evidence="5 6" id="KW-0472">Membrane</keyword>
<evidence type="ECO:0000313" key="7">
    <source>
        <dbReference type="EMBL" id="MDU0272481.1"/>
    </source>
</evidence>
<protein>
    <submittedName>
        <fullName evidence="7">Flippase</fullName>
    </submittedName>
</protein>
<keyword evidence="3 6" id="KW-0812">Transmembrane</keyword>
<sequence>MVKSVKANYAFNLLNTISGLLFPLLTFPYASRIMMADGIGHVNFYQSIISYISLLSCIGIPMYAVREIAKVRNDKEVRERTTVEILLLHTLLTVLGYLAVAIIANTVAEVKVDIPLFLILSLTIFFTAIGCEWFYQGIEDFKYITIRGLIVKVFSVLLLFLFVRTQDDLYCYAGYTVIGVLGGNIFNFIRLRKYITLRQLNIRQLHPMRHLLPALHVFALNLVISIYVQLNSIMLGFMAGDTAVGLFTAASKLSHMLLSISSALGTAMLPRMSYLIANGEKDKFEQLYRKSMRFMVGISLPITLGLIFTAPILINLFAGSTYHDAIFTLQLLSPIVLAISMSGVSGIQVLYPMGKVNIVILATGIGAAFNFCLNLWLIPVYAQDGAAFSTTIAEIAVTMSMLVFGRKFVSFRFCNKSYIYYIIASIVMLVGLFCVRNLFVNEVLNLIVVLFAGVLFYGGVLLLMKEELMIEIVNSIKDRLISLF</sequence>
<keyword evidence="2" id="KW-1003">Cell membrane</keyword>
<feature type="transmembrane region" description="Helical" evidence="6">
    <location>
        <begin position="418"/>
        <end position="439"/>
    </location>
</feature>
<comment type="subcellular location">
    <subcellularLocation>
        <location evidence="1">Cell membrane</location>
        <topology evidence="1">Multi-pass membrane protein</topology>
    </subcellularLocation>
</comment>
<feature type="transmembrane region" description="Helical" evidence="6">
    <location>
        <begin position="445"/>
        <end position="464"/>
    </location>
</feature>
<dbReference type="EMBL" id="JAWDEV010000012">
    <property type="protein sequence ID" value="MDU0272481.1"/>
    <property type="molecule type" value="Genomic_DNA"/>
</dbReference>
<evidence type="ECO:0000256" key="6">
    <source>
        <dbReference type="SAM" id="Phobius"/>
    </source>
</evidence>
<feature type="transmembrane region" description="Helical" evidence="6">
    <location>
        <begin position="114"/>
        <end position="135"/>
    </location>
</feature>
<dbReference type="PANTHER" id="PTHR30250:SF11">
    <property type="entry name" value="O-ANTIGEN TRANSPORTER-RELATED"/>
    <property type="match status" value="1"/>
</dbReference>
<dbReference type="AlphaFoldDB" id="A0AAE4LYZ0"/>
<feature type="transmembrane region" description="Helical" evidence="6">
    <location>
        <begin position="358"/>
        <end position="379"/>
    </location>
</feature>
<accession>A0AAE4LYZ0</accession>
<feature type="transmembrane region" description="Helical" evidence="6">
    <location>
        <begin position="298"/>
        <end position="319"/>
    </location>
</feature>
<feature type="transmembrane region" description="Helical" evidence="6">
    <location>
        <begin position="12"/>
        <end position="31"/>
    </location>
</feature>
<reference evidence="7" key="1">
    <citation type="submission" date="2023-10" db="EMBL/GenBank/DDBJ databases">
        <title>Genome of Potential pathogenic bacteria in Crohn's disease.</title>
        <authorList>
            <person name="Rodriguez-Palacios A."/>
        </authorList>
    </citation>
    <scope>NUCLEOTIDE SEQUENCE</scope>
    <source>
        <strain evidence="7">CavFT-hAR62</strain>
    </source>
</reference>
<feature type="transmembrane region" description="Helical" evidence="6">
    <location>
        <begin position="86"/>
        <end position="108"/>
    </location>
</feature>
<feature type="transmembrane region" description="Helical" evidence="6">
    <location>
        <begin position="210"/>
        <end position="230"/>
    </location>
</feature>
<dbReference type="GO" id="GO:0005886">
    <property type="term" value="C:plasma membrane"/>
    <property type="evidence" value="ECO:0007669"/>
    <property type="project" value="UniProtKB-SubCell"/>
</dbReference>
<proteinExistence type="predicted"/>
<feature type="transmembrane region" description="Helical" evidence="6">
    <location>
        <begin position="256"/>
        <end position="277"/>
    </location>
</feature>
<evidence type="ECO:0000256" key="1">
    <source>
        <dbReference type="ARBA" id="ARBA00004651"/>
    </source>
</evidence>
<dbReference type="Pfam" id="PF01943">
    <property type="entry name" value="Polysacc_synt"/>
    <property type="match status" value="1"/>
</dbReference>
<feature type="transmembrane region" description="Helical" evidence="6">
    <location>
        <begin position="331"/>
        <end position="351"/>
    </location>
</feature>
<evidence type="ECO:0000313" key="8">
    <source>
        <dbReference type="Proteomes" id="UP001181086"/>
    </source>
</evidence>
<feature type="transmembrane region" description="Helical" evidence="6">
    <location>
        <begin position="385"/>
        <end position="406"/>
    </location>
</feature>
<dbReference type="PANTHER" id="PTHR30250">
    <property type="entry name" value="PST FAMILY PREDICTED COLANIC ACID TRANSPORTER"/>
    <property type="match status" value="1"/>
</dbReference>
<evidence type="ECO:0000256" key="3">
    <source>
        <dbReference type="ARBA" id="ARBA00022692"/>
    </source>
</evidence>
<dbReference type="InterPro" id="IPR050833">
    <property type="entry name" value="Poly_Biosynth_Transport"/>
</dbReference>
<feature type="transmembrane region" description="Helical" evidence="6">
    <location>
        <begin position="169"/>
        <end position="189"/>
    </location>
</feature>
<organism evidence="7 8">
    <name type="scientific">Phocaeicola dorei</name>
    <dbReference type="NCBI Taxonomy" id="357276"/>
    <lineage>
        <taxon>Bacteria</taxon>
        <taxon>Pseudomonadati</taxon>
        <taxon>Bacteroidota</taxon>
        <taxon>Bacteroidia</taxon>
        <taxon>Bacteroidales</taxon>
        <taxon>Bacteroidaceae</taxon>
        <taxon>Phocaeicola</taxon>
    </lineage>
</organism>
<dbReference type="InterPro" id="IPR002797">
    <property type="entry name" value="Polysacc_synth"/>
</dbReference>
<name>A0AAE4LYZ0_9BACT</name>
<dbReference type="RefSeq" id="WP_054349178.1">
    <property type="nucleotide sequence ID" value="NZ_BAABZF010000001.1"/>
</dbReference>
<dbReference type="Proteomes" id="UP001181086">
    <property type="component" value="Unassembled WGS sequence"/>
</dbReference>
<evidence type="ECO:0000256" key="2">
    <source>
        <dbReference type="ARBA" id="ARBA00022475"/>
    </source>
</evidence>
<dbReference type="CDD" id="cd13128">
    <property type="entry name" value="MATE_Wzx_like"/>
    <property type="match status" value="1"/>
</dbReference>
<gene>
    <name evidence="7" type="ORF">RVH45_21885</name>
</gene>
<comment type="caution">
    <text evidence="7">The sequence shown here is derived from an EMBL/GenBank/DDBJ whole genome shotgun (WGS) entry which is preliminary data.</text>
</comment>
<keyword evidence="4 6" id="KW-1133">Transmembrane helix</keyword>
<evidence type="ECO:0000256" key="5">
    <source>
        <dbReference type="ARBA" id="ARBA00023136"/>
    </source>
</evidence>
<feature type="transmembrane region" description="Helical" evidence="6">
    <location>
        <begin position="43"/>
        <end position="65"/>
    </location>
</feature>
<feature type="transmembrane region" description="Helical" evidence="6">
    <location>
        <begin position="144"/>
        <end position="163"/>
    </location>
</feature>
<evidence type="ECO:0000256" key="4">
    <source>
        <dbReference type="ARBA" id="ARBA00022989"/>
    </source>
</evidence>